<keyword evidence="9" id="KW-0325">Glycoprotein</keyword>
<keyword evidence="6" id="KW-0964">Secreted</keyword>
<comment type="subunit">
    <text evidence="3">Interacts with IL13RA2.</text>
</comment>
<evidence type="ECO:0000256" key="10">
    <source>
        <dbReference type="SAM" id="SignalP"/>
    </source>
</evidence>
<evidence type="ECO:0000256" key="1">
    <source>
        <dbReference type="ARBA" id="ARBA00004613"/>
    </source>
</evidence>
<keyword evidence="5" id="KW-0202">Cytokine</keyword>
<dbReference type="Gene3D" id="1.20.1250.10">
    <property type="match status" value="1"/>
</dbReference>
<dbReference type="InterPro" id="IPR001325">
    <property type="entry name" value="IL-4/IL-13"/>
</dbReference>
<proteinExistence type="inferred from homology"/>
<reference evidence="11 12" key="1">
    <citation type="journal article" date="2020" name="Nature">
        <title>Six reference-quality genomes reveal evolution of bat adaptations.</title>
        <authorList>
            <person name="Jebb D."/>
            <person name="Huang Z."/>
            <person name="Pippel M."/>
            <person name="Hughes G.M."/>
            <person name="Lavrichenko K."/>
            <person name="Devanna P."/>
            <person name="Winkler S."/>
            <person name="Jermiin L.S."/>
            <person name="Skirmuntt E.C."/>
            <person name="Katzourakis A."/>
            <person name="Burkitt-Gray L."/>
            <person name="Ray D.A."/>
            <person name="Sullivan K.A.M."/>
            <person name="Roscito J.G."/>
            <person name="Kirilenko B.M."/>
            <person name="Davalos L.M."/>
            <person name="Corthals A.P."/>
            <person name="Power M.L."/>
            <person name="Jones G."/>
            <person name="Ransome R.D."/>
            <person name="Dechmann D.K.N."/>
            <person name="Locatelli A.G."/>
            <person name="Puechmaille S.J."/>
            <person name="Fedrigo O."/>
            <person name="Jarvis E.D."/>
            <person name="Hiller M."/>
            <person name="Vernes S.C."/>
            <person name="Myers E.W."/>
            <person name="Teeling E.C."/>
        </authorList>
    </citation>
    <scope>NUCLEOTIDE SEQUENCE [LARGE SCALE GENOMIC DNA]</scope>
    <source>
        <strain evidence="11">MMolMol1</strain>
        <tissue evidence="11">Muscle</tissue>
    </source>
</reference>
<evidence type="ECO:0000256" key="7">
    <source>
        <dbReference type="ARBA" id="ARBA00022729"/>
    </source>
</evidence>
<dbReference type="InterPro" id="IPR018096">
    <property type="entry name" value="IL-4/IL-13_CS"/>
</dbReference>
<dbReference type="PROSITE" id="PS00838">
    <property type="entry name" value="INTERLEUKIN_4_13"/>
    <property type="match status" value="1"/>
</dbReference>
<evidence type="ECO:0000256" key="2">
    <source>
        <dbReference type="ARBA" id="ARBA00009855"/>
    </source>
</evidence>
<dbReference type="GO" id="GO:0006955">
    <property type="term" value="P:immune response"/>
    <property type="evidence" value="ECO:0007669"/>
    <property type="project" value="InterPro"/>
</dbReference>
<dbReference type="InterPro" id="IPR020470">
    <property type="entry name" value="IL-13"/>
</dbReference>
<comment type="subcellular location">
    <subcellularLocation>
        <location evidence="1">Secreted</location>
    </subcellularLocation>
</comment>
<evidence type="ECO:0000313" key="12">
    <source>
        <dbReference type="Proteomes" id="UP000550707"/>
    </source>
</evidence>
<dbReference type="Proteomes" id="UP000550707">
    <property type="component" value="Unassembled WGS sequence"/>
</dbReference>
<comment type="similarity">
    <text evidence="2">Belongs to the IL-4/IL-13 family.</text>
</comment>
<dbReference type="InParanoid" id="A0A7J8I8A1"/>
<evidence type="ECO:0000256" key="5">
    <source>
        <dbReference type="ARBA" id="ARBA00022514"/>
    </source>
</evidence>
<dbReference type="GO" id="GO:0005125">
    <property type="term" value="F:cytokine activity"/>
    <property type="evidence" value="ECO:0007669"/>
    <property type="project" value="UniProtKB-KW"/>
</dbReference>
<evidence type="ECO:0000256" key="8">
    <source>
        <dbReference type="ARBA" id="ARBA00023157"/>
    </source>
</evidence>
<dbReference type="InterPro" id="IPR009079">
    <property type="entry name" value="4_helix_cytokine-like_core"/>
</dbReference>
<feature type="signal peptide" evidence="10">
    <location>
        <begin position="1"/>
        <end position="18"/>
    </location>
</feature>
<keyword evidence="8" id="KW-1015">Disulfide bond</keyword>
<dbReference type="GO" id="GO:0005615">
    <property type="term" value="C:extracellular space"/>
    <property type="evidence" value="ECO:0007669"/>
    <property type="project" value="UniProtKB-KW"/>
</dbReference>
<dbReference type="FunCoup" id="A0A7J8I8A1">
    <property type="interactions" value="117"/>
</dbReference>
<dbReference type="AlphaFoldDB" id="A0A7J8I8A1"/>
<dbReference type="PRINTS" id="PR01929">
    <property type="entry name" value="INTRLEUKIN13"/>
</dbReference>
<accession>A0A7J8I8A1</accession>
<dbReference type="EMBL" id="JACASF010000004">
    <property type="protein sequence ID" value="KAF6480385.1"/>
    <property type="molecule type" value="Genomic_DNA"/>
</dbReference>
<gene>
    <name evidence="11" type="ORF">HJG59_006708</name>
</gene>
<keyword evidence="12" id="KW-1185">Reference proteome</keyword>
<evidence type="ECO:0000256" key="3">
    <source>
        <dbReference type="ARBA" id="ARBA00011337"/>
    </source>
</evidence>
<evidence type="ECO:0000256" key="6">
    <source>
        <dbReference type="ARBA" id="ARBA00022525"/>
    </source>
</evidence>
<evidence type="ECO:0000256" key="9">
    <source>
        <dbReference type="ARBA" id="ARBA00023180"/>
    </source>
</evidence>
<protein>
    <recommendedName>
        <fullName evidence="4">Interleukin-13</fullName>
    </recommendedName>
</protein>
<organism evidence="11 12">
    <name type="scientific">Molossus molossus</name>
    <name type="common">Pallas' mastiff bat</name>
    <name type="synonym">Vespertilio molossus</name>
    <dbReference type="NCBI Taxonomy" id="27622"/>
    <lineage>
        <taxon>Eukaryota</taxon>
        <taxon>Metazoa</taxon>
        <taxon>Chordata</taxon>
        <taxon>Craniata</taxon>
        <taxon>Vertebrata</taxon>
        <taxon>Euteleostomi</taxon>
        <taxon>Mammalia</taxon>
        <taxon>Eutheria</taxon>
        <taxon>Laurasiatheria</taxon>
        <taxon>Chiroptera</taxon>
        <taxon>Yangochiroptera</taxon>
        <taxon>Molossidae</taxon>
        <taxon>Molossus</taxon>
    </lineage>
</organism>
<dbReference type="PANTHER" id="PTHR48486">
    <property type="entry name" value="INTERLEUKIN-13"/>
    <property type="match status" value="1"/>
</dbReference>
<dbReference type="SUPFAM" id="SSF47266">
    <property type="entry name" value="4-helical cytokines"/>
    <property type="match status" value="1"/>
</dbReference>
<dbReference type="PANTHER" id="PTHR48486:SF1">
    <property type="entry name" value="INTERLEUKIN-13"/>
    <property type="match status" value="1"/>
</dbReference>
<feature type="chain" id="PRO_5029576059" description="Interleukin-13" evidence="10">
    <location>
        <begin position="19"/>
        <end position="130"/>
    </location>
</feature>
<dbReference type="Pfam" id="PF03487">
    <property type="entry name" value="IL13"/>
    <property type="match status" value="1"/>
</dbReference>
<comment type="caution">
    <text evidence="11">The sequence shown here is derived from an EMBL/GenBank/DDBJ whole genome shotgun (WGS) entry which is preliminary data.</text>
</comment>
<evidence type="ECO:0000256" key="4">
    <source>
        <dbReference type="ARBA" id="ARBA00016752"/>
    </source>
</evidence>
<dbReference type="SMART" id="SM00190">
    <property type="entry name" value="IL4_13"/>
    <property type="match status" value="1"/>
</dbReference>
<evidence type="ECO:0000313" key="11">
    <source>
        <dbReference type="EMBL" id="KAF6480385.1"/>
    </source>
</evidence>
<keyword evidence="7 10" id="KW-0732">Signal</keyword>
<sequence length="130" mass="14576">MALWLTLVVVLTCFGSFASPGPVPSFTVLKELIQELDNVTQKVHLCNGSMVWNVNLTDGSYCAVLESLMNISDCRAIYRTQRLLNAFCPEKPSARQPSKQLVRDTKVEVIQLAKGLLQQLRKTARYGKFD</sequence>
<name>A0A7J8I8A1_MOLMO</name>
<dbReference type="GO" id="GO:0005126">
    <property type="term" value="F:cytokine receptor binding"/>
    <property type="evidence" value="ECO:0007669"/>
    <property type="project" value="InterPro"/>
</dbReference>